<proteinExistence type="predicted"/>
<dbReference type="SUPFAM" id="SSF89796">
    <property type="entry name" value="CoA-transferase family III (CaiB/BaiF)"/>
    <property type="match status" value="1"/>
</dbReference>
<name>A0A1M7ABX8_9RHOB</name>
<reference evidence="3 4" key="1">
    <citation type="submission" date="2016-11" db="EMBL/GenBank/DDBJ databases">
        <authorList>
            <person name="Jaros S."/>
            <person name="Januszkiewicz K."/>
            <person name="Wedrychowicz H."/>
        </authorList>
    </citation>
    <scope>NUCLEOTIDE SEQUENCE [LARGE SCALE GENOMIC DNA]</scope>
    <source>
        <strain evidence="3 4">DSM 29589</strain>
    </source>
</reference>
<evidence type="ECO:0000313" key="3">
    <source>
        <dbReference type="EMBL" id="SHL40261.1"/>
    </source>
</evidence>
<keyword evidence="1 3" id="KW-0808">Transferase</keyword>
<dbReference type="Pfam" id="PF02515">
    <property type="entry name" value="CoA_transf_3"/>
    <property type="match status" value="1"/>
</dbReference>
<dbReference type="OrthoDB" id="7208981at2"/>
<dbReference type="Gene3D" id="3.40.50.10540">
    <property type="entry name" value="Crotonobetainyl-coa:carnitine coa-transferase, domain 1"/>
    <property type="match status" value="1"/>
</dbReference>
<accession>A0A1M7ABX8</accession>
<evidence type="ECO:0000313" key="4">
    <source>
        <dbReference type="Proteomes" id="UP000183974"/>
    </source>
</evidence>
<dbReference type="PANTHER" id="PTHR48207">
    <property type="entry name" value="SUCCINATE--HYDROXYMETHYLGLUTARATE COA-TRANSFERASE"/>
    <property type="match status" value="1"/>
</dbReference>
<dbReference type="PANTHER" id="PTHR48207:SF4">
    <property type="entry name" value="BLL6097 PROTEIN"/>
    <property type="match status" value="1"/>
</dbReference>
<dbReference type="EMBL" id="FRBR01000002">
    <property type="protein sequence ID" value="SHL40261.1"/>
    <property type="molecule type" value="Genomic_DNA"/>
</dbReference>
<dbReference type="InterPro" id="IPR044855">
    <property type="entry name" value="CoA-Trfase_III_dom3_sf"/>
</dbReference>
<dbReference type="STRING" id="337701.SAMN05444398_102268"/>
<organism evidence="3 4">
    <name type="scientific">Roseovarius pacificus</name>
    <dbReference type="NCBI Taxonomy" id="337701"/>
    <lineage>
        <taxon>Bacteria</taxon>
        <taxon>Pseudomonadati</taxon>
        <taxon>Pseudomonadota</taxon>
        <taxon>Alphaproteobacteria</taxon>
        <taxon>Rhodobacterales</taxon>
        <taxon>Roseobacteraceae</taxon>
        <taxon>Roseovarius</taxon>
    </lineage>
</organism>
<dbReference type="GO" id="GO:0008410">
    <property type="term" value="F:CoA-transferase activity"/>
    <property type="evidence" value="ECO:0007669"/>
    <property type="project" value="TreeGrafter"/>
</dbReference>
<sequence>MRALEGLKVIELASFIAGPYCAMTLADQGADVIKIERPGVGDENRTEPPFVNGESAPFMLWNRNKRSLVLNLKDPNDKARFLELADQADVLIENYRSGAMERLGLGYDTLSQRNPRLVYASISGYGREGDFSTKGGFDLVLQGFTGLMALTGPEDQGPHRMPIPVCDITAGMQLAIGVLTALQARERTGRGQRVESSLFEAGLSLQLYEAAGVFANNEPPERLGQRHRGVAPYQIFPTSTDHITIGVAQQNFWKQLCALIDREDLIDDPRFENNAARMENILELVPLLETELIKRPADYWLEALEAVGVPCGVIQTTDRALAHPLARQRQMVLPISHPVAGEHKTLGIPIKLWDTPGAVVRHAPLLGEHNHERDTLWKNSPDQVRSGAEG</sequence>
<feature type="region of interest" description="Disordered" evidence="2">
    <location>
        <begin position="371"/>
        <end position="390"/>
    </location>
</feature>
<dbReference type="AlphaFoldDB" id="A0A1M7ABX8"/>
<dbReference type="Proteomes" id="UP000183974">
    <property type="component" value="Unassembled WGS sequence"/>
</dbReference>
<gene>
    <name evidence="3" type="ORF">SAMN05444398_102268</name>
</gene>
<protein>
    <submittedName>
        <fullName evidence="3">Crotonobetainyl-CoA:carnitine CoA-transferase CaiB</fullName>
    </submittedName>
</protein>
<keyword evidence="4" id="KW-1185">Reference proteome</keyword>
<dbReference type="InterPro" id="IPR050483">
    <property type="entry name" value="CoA-transferase_III_domain"/>
</dbReference>
<evidence type="ECO:0000256" key="1">
    <source>
        <dbReference type="ARBA" id="ARBA00022679"/>
    </source>
</evidence>
<dbReference type="InterPro" id="IPR023606">
    <property type="entry name" value="CoA-Trfase_III_dom_1_sf"/>
</dbReference>
<evidence type="ECO:0000256" key="2">
    <source>
        <dbReference type="SAM" id="MobiDB-lite"/>
    </source>
</evidence>
<dbReference type="RefSeq" id="WP_073033963.1">
    <property type="nucleotide sequence ID" value="NZ_BMLR01000002.1"/>
</dbReference>
<dbReference type="InterPro" id="IPR003673">
    <property type="entry name" value="CoA-Trfase_fam_III"/>
</dbReference>
<dbReference type="Gene3D" id="3.30.1540.10">
    <property type="entry name" value="formyl-coa transferase, domain 3"/>
    <property type="match status" value="1"/>
</dbReference>